<gene>
    <name evidence="1" type="ORF">Fot_50579</name>
</gene>
<keyword evidence="2" id="KW-1185">Reference proteome</keyword>
<reference evidence="2" key="1">
    <citation type="submission" date="2024-07" db="EMBL/GenBank/DDBJ databases">
        <title>Two chromosome-level genome assemblies of Korean endemic species Abeliophyllum distichum and Forsythia ovata (Oleaceae).</title>
        <authorList>
            <person name="Jang H."/>
        </authorList>
    </citation>
    <scope>NUCLEOTIDE SEQUENCE [LARGE SCALE GENOMIC DNA]</scope>
</reference>
<name>A0ABD1PYK1_9LAMI</name>
<accession>A0ABD1PYK1</accession>
<organism evidence="1 2">
    <name type="scientific">Forsythia ovata</name>
    <dbReference type="NCBI Taxonomy" id="205694"/>
    <lineage>
        <taxon>Eukaryota</taxon>
        <taxon>Viridiplantae</taxon>
        <taxon>Streptophyta</taxon>
        <taxon>Embryophyta</taxon>
        <taxon>Tracheophyta</taxon>
        <taxon>Spermatophyta</taxon>
        <taxon>Magnoliopsida</taxon>
        <taxon>eudicotyledons</taxon>
        <taxon>Gunneridae</taxon>
        <taxon>Pentapetalae</taxon>
        <taxon>asterids</taxon>
        <taxon>lamiids</taxon>
        <taxon>Lamiales</taxon>
        <taxon>Oleaceae</taxon>
        <taxon>Forsythieae</taxon>
        <taxon>Forsythia</taxon>
    </lineage>
</organism>
<protein>
    <submittedName>
        <fullName evidence="1">Uncharacterized protein</fullName>
    </submittedName>
</protein>
<sequence length="154" mass="17639">MMHWLSASKWRNIDGEKGKSPIGSNILALSRTGKDIWLFIKTWHRLCTIREKLQKMEANSIACTVKDIWLFIKIWHRLCTIREKLQKMEANSIAAAEDAITSRVLMIDREAIICIDLYNYRRLDDQKVKIDNFLSNNRAIGMVGMGGTGKSALA</sequence>
<dbReference type="EMBL" id="JBFOLJ010000016">
    <property type="protein sequence ID" value="KAL2469003.1"/>
    <property type="molecule type" value="Genomic_DNA"/>
</dbReference>
<dbReference type="Proteomes" id="UP001604277">
    <property type="component" value="Unassembled WGS sequence"/>
</dbReference>
<evidence type="ECO:0000313" key="1">
    <source>
        <dbReference type="EMBL" id="KAL2469003.1"/>
    </source>
</evidence>
<comment type="caution">
    <text evidence="1">The sequence shown here is derived from an EMBL/GenBank/DDBJ whole genome shotgun (WGS) entry which is preliminary data.</text>
</comment>
<evidence type="ECO:0000313" key="2">
    <source>
        <dbReference type="Proteomes" id="UP001604277"/>
    </source>
</evidence>
<dbReference type="AlphaFoldDB" id="A0ABD1PYK1"/>
<proteinExistence type="predicted"/>